<dbReference type="Pfam" id="PF00534">
    <property type="entry name" value="Glycos_transf_1"/>
    <property type="match status" value="1"/>
</dbReference>
<organism evidence="4 5">
    <name type="scientific">Candidatus Daviesbacteria bacterium RIFCSPHIGHO2_12_FULL_43_11</name>
    <dbReference type="NCBI Taxonomy" id="1797780"/>
    <lineage>
        <taxon>Bacteria</taxon>
        <taxon>Candidatus Daviesiibacteriota</taxon>
    </lineage>
</organism>
<keyword evidence="1" id="KW-0808">Transferase</keyword>
<gene>
    <name evidence="4" type="ORF">A3E45_01005</name>
</gene>
<evidence type="ECO:0008006" key="6">
    <source>
        <dbReference type="Google" id="ProtNLM"/>
    </source>
</evidence>
<dbReference type="InterPro" id="IPR001296">
    <property type="entry name" value="Glyco_trans_1"/>
</dbReference>
<dbReference type="Gene3D" id="3.40.50.2000">
    <property type="entry name" value="Glycogen Phosphorylase B"/>
    <property type="match status" value="2"/>
</dbReference>
<dbReference type="Pfam" id="PF13439">
    <property type="entry name" value="Glyco_transf_4"/>
    <property type="match status" value="1"/>
</dbReference>
<evidence type="ECO:0000259" key="2">
    <source>
        <dbReference type="Pfam" id="PF00534"/>
    </source>
</evidence>
<feature type="domain" description="Glycosyl transferase family 1" evidence="2">
    <location>
        <begin position="171"/>
        <end position="327"/>
    </location>
</feature>
<protein>
    <recommendedName>
        <fullName evidence="6">Glycosyl transferase family 1 domain-containing protein</fullName>
    </recommendedName>
</protein>
<proteinExistence type="predicted"/>
<dbReference type="PANTHER" id="PTHR46401">
    <property type="entry name" value="GLYCOSYLTRANSFERASE WBBK-RELATED"/>
    <property type="match status" value="1"/>
</dbReference>
<dbReference type="GO" id="GO:0016757">
    <property type="term" value="F:glycosyltransferase activity"/>
    <property type="evidence" value="ECO:0007669"/>
    <property type="project" value="InterPro"/>
</dbReference>
<evidence type="ECO:0000259" key="3">
    <source>
        <dbReference type="Pfam" id="PF13439"/>
    </source>
</evidence>
<sequence length="353" mass="39754">MEVFDQMIKVAINSLPLKSGHKTRGIGTYTRSLLSSLNKRIDVKIQEFSQISEVKNADLIHFPFFDLFQRTLPPKRKFPTVVTVYDTTPLLFPEHYPPGFRGKVNLFFQKKALRGVDAVITVSDVSKGDISKYLGVNTGKIYPIHLAPADHFKVLNDKKLLNGLKKKYRLPENFALYMGSVNWNKNLINLAQACVEEGIDLVLAGKDFEDRSKLDHPERKNYREFLQKFSDDPKVHILGFIPGEELVGIVNLANVTLLPSFYEGFGLPILESQICGTPVITSNASSMPEVAGEGALLVNPYEVGSIRSALRKIFDERDASSSLVKKGFENVKKFSWEKTAEQTVDVYKRVLNK</sequence>
<dbReference type="AlphaFoldDB" id="A0A1F5K673"/>
<comment type="caution">
    <text evidence="4">The sequence shown here is derived from an EMBL/GenBank/DDBJ whole genome shotgun (WGS) entry which is preliminary data.</text>
</comment>
<dbReference type="GO" id="GO:0009103">
    <property type="term" value="P:lipopolysaccharide biosynthetic process"/>
    <property type="evidence" value="ECO:0007669"/>
    <property type="project" value="TreeGrafter"/>
</dbReference>
<dbReference type="STRING" id="1797780.A3E45_01005"/>
<evidence type="ECO:0000313" key="5">
    <source>
        <dbReference type="Proteomes" id="UP000176405"/>
    </source>
</evidence>
<dbReference type="InterPro" id="IPR028098">
    <property type="entry name" value="Glyco_trans_4-like_N"/>
</dbReference>
<evidence type="ECO:0000313" key="4">
    <source>
        <dbReference type="EMBL" id="OGE36483.1"/>
    </source>
</evidence>
<dbReference type="SUPFAM" id="SSF53756">
    <property type="entry name" value="UDP-Glycosyltransferase/glycogen phosphorylase"/>
    <property type="match status" value="1"/>
</dbReference>
<name>A0A1F5K673_9BACT</name>
<feature type="domain" description="Glycosyltransferase subfamily 4-like N-terminal" evidence="3">
    <location>
        <begin position="56"/>
        <end position="145"/>
    </location>
</feature>
<dbReference type="Proteomes" id="UP000176405">
    <property type="component" value="Unassembled WGS sequence"/>
</dbReference>
<evidence type="ECO:0000256" key="1">
    <source>
        <dbReference type="ARBA" id="ARBA00022679"/>
    </source>
</evidence>
<accession>A0A1F5K673</accession>
<dbReference type="EMBL" id="MFDH01000011">
    <property type="protein sequence ID" value="OGE36483.1"/>
    <property type="molecule type" value="Genomic_DNA"/>
</dbReference>
<dbReference type="CDD" id="cd03809">
    <property type="entry name" value="GT4_MtfB-like"/>
    <property type="match status" value="1"/>
</dbReference>
<reference evidence="4 5" key="1">
    <citation type="journal article" date="2016" name="Nat. Commun.">
        <title>Thousands of microbial genomes shed light on interconnected biogeochemical processes in an aquifer system.</title>
        <authorList>
            <person name="Anantharaman K."/>
            <person name="Brown C.T."/>
            <person name="Hug L.A."/>
            <person name="Sharon I."/>
            <person name="Castelle C.J."/>
            <person name="Probst A.J."/>
            <person name="Thomas B.C."/>
            <person name="Singh A."/>
            <person name="Wilkins M.J."/>
            <person name="Karaoz U."/>
            <person name="Brodie E.L."/>
            <person name="Williams K.H."/>
            <person name="Hubbard S.S."/>
            <person name="Banfield J.F."/>
        </authorList>
    </citation>
    <scope>NUCLEOTIDE SEQUENCE [LARGE SCALE GENOMIC DNA]</scope>
</reference>
<dbReference type="PANTHER" id="PTHR46401:SF2">
    <property type="entry name" value="GLYCOSYLTRANSFERASE WBBK-RELATED"/>
    <property type="match status" value="1"/>
</dbReference>